<dbReference type="InterPro" id="IPR017441">
    <property type="entry name" value="Protein_kinase_ATP_BS"/>
</dbReference>
<dbReference type="Gene3D" id="3.30.200.20">
    <property type="entry name" value="Phosphorylase Kinase, domain 1"/>
    <property type="match status" value="1"/>
</dbReference>
<accession>A0A8T2THH8</accession>
<dbReference type="PROSITE" id="PS00108">
    <property type="entry name" value="PROTEIN_KINASE_ST"/>
    <property type="match status" value="1"/>
</dbReference>
<evidence type="ECO:0000313" key="13">
    <source>
        <dbReference type="Proteomes" id="UP000825935"/>
    </source>
</evidence>
<dbReference type="PROSITE" id="PS00107">
    <property type="entry name" value="PROTEIN_KINASE_ATP"/>
    <property type="match status" value="1"/>
</dbReference>
<name>A0A8T2THH8_CERRI</name>
<evidence type="ECO:0000256" key="9">
    <source>
        <dbReference type="PROSITE-ProRule" id="PRU10141"/>
    </source>
</evidence>
<dbReference type="InterPro" id="IPR000719">
    <property type="entry name" value="Prot_kinase_dom"/>
</dbReference>
<evidence type="ECO:0000256" key="10">
    <source>
        <dbReference type="RuleBase" id="RU000304"/>
    </source>
</evidence>
<proteinExistence type="inferred from homology"/>
<dbReference type="SUPFAM" id="SSF56112">
    <property type="entry name" value="Protein kinase-like (PK-like)"/>
    <property type="match status" value="1"/>
</dbReference>
<evidence type="ECO:0000256" key="3">
    <source>
        <dbReference type="ARBA" id="ARBA00022679"/>
    </source>
</evidence>
<comment type="catalytic activity">
    <reaction evidence="8">
        <text>L-seryl-[protein] + ATP = O-phospho-L-seryl-[protein] + ADP + H(+)</text>
        <dbReference type="Rhea" id="RHEA:17989"/>
        <dbReference type="Rhea" id="RHEA-COMP:9863"/>
        <dbReference type="Rhea" id="RHEA-COMP:11604"/>
        <dbReference type="ChEBI" id="CHEBI:15378"/>
        <dbReference type="ChEBI" id="CHEBI:29999"/>
        <dbReference type="ChEBI" id="CHEBI:30616"/>
        <dbReference type="ChEBI" id="CHEBI:83421"/>
        <dbReference type="ChEBI" id="CHEBI:456216"/>
        <dbReference type="EC" id="2.7.11.1"/>
    </reaction>
</comment>
<dbReference type="Proteomes" id="UP000825935">
    <property type="component" value="Chromosome 13"/>
</dbReference>
<protein>
    <recommendedName>
        <fullName evidence="1">non-specific serine/threonine protein kinase</fullName>
        <ecNumber evidence="1">2.7.11.1</ecNumber>
    </recommendedName>
</protein>
<feature type="domain" description="Protein kinase" evidence="11">
    <location>
        <begin position="77"/>
        <end position="362"/>
    </location>
</feature>
<gene>
    <name evidence="12" type="ORF">KP509_13G047400</name>
</gene>
<evidence type="ECO:0000256" key="2">
    <source>
        <dbReference type="ARBA" id="ARBA00022527"/>
    </source>
</evidence>
<dbReference type="InterPro" id="IPR008271">
    <property type="entry name" value="Ser/Thr_kinase_AS"/>
</dbReference>
<dbReference type="GO" id="GO:0005524">
    <property type="term" value="F:ATP binding"/>
    <property type="evidence" value="ECO:0007669"/>
    <property type="project" value="UniProtKB-UniRule"/>
</dbReference>
<keyword evidence="5" id="KW-0418">Kinase</keyword>
<comment type="catalytic activity">
    <reaction evidence="7">
        <text>L-threonyl-[protein] + ATP = O-phospho-L-threonyl-[protein] + ADP + H(+)</text>
        <dbReference type="Rhea" id="RHEA:46608"/>
        <dbReference type="Rhea" id="RHEA-COMP:11060"/>
        <dbReference type="Rhea" id="RHEA-COMP:11605"/>
        <dbReference type="ChEBI" id="CHEBI:15378"/>
        <dbReference type="ChEBI" id="CHEBI:30013"/>
        <dbReference type="ChEBI" id="CHEBI:30616"/>
        <dbReference type="ChEBI" id="CHEBI:61977"/>
        <dbReference type="ChEBI" id="CHEBI:456216"/>
        <dbReference type="EC" id="2.7.11.1"/>
    </reaction>
</comment>
<evidence type="ECO:0000313" key="12">
    <source>
        <dbReference type="EMBL" id="KAH7421236.1"/>
    </source>
</evidence>
<keyword evidence="4 9" id="KW-0547">Nucleotide-binding</keyword>
<comment type="caution">
    <text evidence="12">The sequence shown here is derived from an EMBL/GenBank/DDBJ whole genome shotgun (WGS) entry which is preliminary data.</text>
</comment>
<evidence type="ECO:0000259" key="11">
    <source>
        <dbReference type="PROSITE" id="PS50011"/>
    </source>
</evidence>
<dbReference type="EC" id="2.7.11.1" evidence="1"/>
<keyword evidence="3" id="KW-0808">Transferase</keyword>
<dbReference type="InterPro" id="IPR011009">
    <property type="entry name" value="Kinase-like_dom_sf"/>
</dbReference>
<dbReference type="InterPro" id="IPR001245">
    <property type="entry name" value="Ser-Thr/Tyr_kinase_cat_dom"/>
</dbReference>
<evidence type="ECO:0000256" key="4">
    <source>
        <dbReference type="ARBA" id="ARBA00022741"/>
    </source>
</evidence>
<keyword evidence="6 9" id="KW-0067">ATP-binding</keyword>
<evidence type="ECO:0000256" key="8">
    <source>
        <dbReference type="ARBA" id="ARBA00048679"/>
    </source>
</evidence>
<dbReference type="InterPro" id="IPR050823">
    <property type="entry name" value="Plant_Ser_Thr_Prot_Kinase"/>
</dbReference>
<dbReference type="SMART" id="SM00220">
    <property type="entry name" value="S_TKc"/>
    <property type="match status" value="1"/>
</dbReference>
<keyword evidence="2 10" id="KW-0723">Serine/threonine-protein kinase</keyword>
<comment type="similarity">
    <text evidence="10">Belongs to the protein kinase superfamily.</text>
</comment>
<dbReference type="FunFam" id="1.10.510.10:FF:000095">
    <property type="entry name" value="protein STRUBBELIG-RECEPTOR FAMILY 8"/>
    <property type="match status" value="1"/>
</dbReference>
<reference evidence="12" key="1">
    <citation type="submission" date="2021-08" db="EMBL/GenBank/DDBJ databases">
        <title>WGS assembly of Ceratopteris richardii.</title>
        <authorList>
            <person name="Marchant D.B."/>
            <person name="Chen G."/>
            <person name="Jenkins J."/>
            <person name="Shu S."/>
            <person name="Leebens-Mack J."/>
            <person name="Grimwood J."/>
            <person name="Schmutz J."/>
            <person name="Soltis P."/>
            <person name="Soltis D."/>
            <person name="Chen Z.-H."/>
        </authorList>
    </citation>
    <scope>NUCLEOTIDE SEQUENCE</scope>
    <source>
        <strain evidence="12">Whitten #5841</strain>
        <tissue evidence="12">Leaf</tissue>
    </source>
</reference>
<evidence type="ECO:0000256" key="6">
    <source>
        <dbReference type="ARBA" id="ARBA00022840"/>
    </source>
</evidence>
<dbReference type="Gene3D" id="1.10.510.10">
    <property type="entry name" value="Transferase(Phosphotransferase) domain 1"/>
    <property type="match status" value="1"/>
</dbReference>
<dbReference type="PROSITE" id="PS50011">
    <property type="entry name" value="PROTEIN_KINASE_DOM"/>
    <property type="match status" value="1"/>
</dbReference>
<organism evidence="12 13">
    <name type="scientific">Ceratopteris richardii</name>
    <name type="common">Triangle waterfern</name>
    <dbReference type="NCBI Taxonomy" id="49495"/>
    <lineage>
        <taxon>Eukaryota</taxon>
        <taxon>Viridiplantae</taxon>
        <taxon>Streptophyta</taxon>
        <taxon>Embryophyta</taxon>
        <taxon>Tracheophyta</taxon>
        <taxon>Polypodiopsida</taxon>
        <taxon>Polypodiidae</taxon>
        <taxon>Polypodiales</taxon>
        <taxon>Pteridineae</taxon>
        <taxon>Pteridaceae</taxon>
        <taxon>Parkerioideae</taxon>
        <taxon>Ceratopteris</taxon>
    </lineage>
</organism>
<dbReference type="Pfam" id="PF07714">
    <property type="entry name" value="PK_Tyr_Ser-Thr"/>
    <property type="match status" value="1"/>
</dbReference>
<dbReference type="CDD" id="cd14066">
    <property type="entry name" value="STKc_IRAK"/>
    <property type="match status" value="1"/>
</dbReference>
<evidence type="ECO:0000256" key="7">
    <source>
        <dbReference type="ARBA" id="ARBA00047899"/>
    </source>
</evidence>
<feature type="binding site" evidence="9">
    <location>
        <position position="116"/>
    </location>
    <ligand>
        <name>ATP</name>
        <dbReference type="ChEBI" id="CHEBI:30616"/>
    </ligand>
</feature>
<dbReference type="PANTHER" id="PTHR45621">
    <property type="entry name" value="OS01G0588500 PROTEIN-RELATED"/>
    <property type="match status" value="1"/>
</dbReference>
<dbReference type="OMA" id="NIANEFC"/>
<dbReference type="GO" id="GO:0004674">
    <property type="term" value="F:protein serine/threonine kinase activity"/>
    <property type="evidence" value="ECO:0007669"/>
    <property type="project" value="UniProtKB-KW"/>
</dbReference>
<evidence type="ECO:0000256" key="5">
    <source>
        <dbReference type="ARBA" id="ARBA00022777"/>
    </source>
</evidence>
<dbReference type="FunFam" id="3.30.200.20:FF:000228">
    <property type="entry name" value="Serine/threonine-protein kinase BIK1"/>
    <property type="match status" value="1"/>
</dbReference>
<evidence type="ECO:0000256" key="1">
    <source>
        <dbReference type="ARBA" id="ARBA00012513"/>
    </source>
</evidence>
<sequence length="374" mass="42260">MGNFCGFFMRSRSSLNENHPQRVFCEGIIQPVNGDNNANREEPHHELPQFLGTISGITNGSLRPFSFNELKTATRNFRPDSVVGEGGFGCVFKGWIDENTYKPARPGTGLTIAVKKLNKQGPQGHREWLAEVYFLGKLQHHHLVKLIGYCAEDEHRLLVYEFIARGSLENHLFRHRHRQSLSWALRMKICVGVARALAFLHAADPPVIYRDLKPSNILLDMEYNAKLSDLGLAKDGPTGDDSHVSTRIIGTYGYAAPEYMSTGHLTVKNDVYAFGVVLLEVLTGRSALDKNLPSAEQNLLGWAMPYLMDKHKVYRIIDPQLQGQYSMKGARRLTNLACRCLFAESKLRPTMKEIVEILEPLQDKRLENNQLRTS</sequence>
<dbReference type="OrthoDB" id="4062651at2759"/>
<keyword evidence="13" id="KW-1185">Reference proteome</keyword>
<dbReference type="AlphaFoldDB" id="A0A8T2THH8"/>
<dbReference type="EMBL" id="CM035418">
    <property type="protein sequence ID" value="KAH7421236.1"/>
    <property type="molecule type" value="Genomic_DNA"/>
</dbReference>